<dbReference type="Proteomes" id="UP001431429">
    <property type="component" value="Unassembled WGS sequence"/>
</dbReference>
<organism evidence="3 4">
    <name type="scientific">Streptomyces albipurpureus</name>
    <dbReference type="NCBI Taxonomy" id="2897419"/>
    <lineage>
        <taxon>Bacteria</taxon>
        <taxon>Bacillati</taxon>
        <taxon>Actinomycetota</taxon>
        <taxon>Actinomycetes</taxon>
        <taxon>Kitasatosporales</taxon>
        <taxon>Streptomycetaceae</taxon>
        <taxon>Streptomyces</taxon>
    </lineage>
</organism>
<feature type="compositionally biased region" description="Polar residues" evidence="1">
    <location>
        <begin position="88"/>
        <end position="97"/>
    </location>
</feature>
<evidence type="ECO:0008006" key="5">
    <source>
        <dbReference type="Google" id="ProtNLM"/>
    </source>
</evidence>
<dbReference type="RefSeq" id="WP_250919321.1">
    <property type="nucleotide sequence ID" value="NZ_JAMQAW010000009.1"/>
</dbReference>
<dbReference type="EMBL" id="JAMQAW010000009">
    <property type="protein sequence ID" value="MCM2388985.1"/>
    <property type="molecule type" value="Genomic_DNA"/>
</dbReference>
<sequence>MFRTTLGSSGRALLVAAMAVALVGCGGDGKESAKPKPTPKAERTNGPGSYQPPNRLCDVIDFSELATAVGPLRGKAASHETGADPAKSSGSECKQSLGNGRDRYARAVVHCTAWAQVGEAIRMHEYAKESAVTDKNGTVAVPGVGRQAFRFVSAEKGVWKDDLRMIVRDSNLDCEIHVQSGHPRDERTMDARDKDIAFAAMGDTLKDLLPKLAAVSNGNGARARPLL</sequence>
<evidence type="ECO:0000256" key="1">
    <source>
        <dbReference type="SAM" id="MobiDB-lite"/>
    </source>
</evidence>
<feature type="compositionally biased region" description="Basic and acidic residues" evidence="1">
    <location>
        <begin position="28"/>
        <end position="43"/>
    </location>
</feature>
<accession>A0ABT0ULK1</accession>
<evidence type="ECO:0000256" key="2">
    <source>
        <dbReference type="SAM" id="SignalP"/>
    </source>
</evidence>
<protein>
    <recommendedName>
        <fullName evidence="5">Lipoprotein</fullName>
    </recommendedName>
</protein>
<reference evidence="3" key="1">
    <citation type="submission" date="2022-06" db="EMBL/GenBank/DDBJ databases">
        <title>Genome public.</title>
        <authorList>
            <person name="Sun Q."/>
        </authorList>
    </citation>
    <scope>NUCLEOTIDE SEQUENCE</scope>
    <source>
        <strain evidence="3">CWNU-1</strain>
    </source>
</reference>
<comment type="caution">
    <text evidence="3">The sequence shown here is derived from an EMBL/GenBank/DDBJ whole genome shotgun (WGS) entry which is preliminary data.</text>
</comment>
<evidence type="ECO:0000313" key="4">
    <source>
        <dbReference type="Proteomes" id="UP001431429"/>
    </source>
</evidence>
<evidence type="ECO:0000313" key="3">
    <source>
        <dbReference type="EMBL" id="MCM2388985.1"/>
    </source>
</evidence>
<gene>
    <name evidence="3" type="ORF">NBG84_11895</name>
</gene>
<keyword evidence="4" id="KW-1185">Reference proteome</keyword>
<feature type="signal peptide" evidence="2">
    <location>
        <begin position="1"/>
        <end position="23"/>
    </location>
</feature>
<name>A0ABT0ULK1_9ACTN</name>
<feature type="chain" id="PRO_5045488210" description="Lipoprotein" evidence="2">
    <location>
        <begin position="24"/>
        <end position="227"/>
    </location>
</feature>
<proteinExistence type="predicted"/>
<feature type="region of interest" description="Disordered" evidence="1">
    <location>
        <begin position="27"/>
        <end position="53"/>
    </location>
</feature>
<keyword evidence="2" id="KW-0732">Signal</keyword>
<feature type="region of interest" description="Disordered" evidence="1">
    <location>
        <begin position="76"/>
        <end position="97"/>
    </location>
</feature>
<dbReference type="PROSITE" id="PS51257">
    <property type="entry name" value="PROKAR_LIPOPROTEIN"/>
    <property type="match status" value="1"/>
</dbReference>